<reference evidence="4" key="1">
    <citation type="submission" date="2019-11" db="UniProtKB">
        <authorList>
            <consortium name="WormBaseParasite"/>
        </authorList>
    </citation>
    <scope>IDENTIFICATION</scope>
</reference>
<organism evidence="4">
    <name type="scientific">Mesocestoides corti</name>
    <name type="common">Flatworm</name>
    <dbReference type="NCBI Taxonomy" id="53468"/>
    <lineage>
        <taxon>Eukaryota</taxon>
        <taxon>Metazoa</taxon>
        <taxon>Spiralia</taxon>
        <taxon>Lophotrochozoa</taxon>
        <taxon>Platyhelminthes</taxon>
        <taxon>Cestoda</taxon>
        <taxon>Eucestoda</taxon>
        <taxon>Cyclophyllidea</taxon>
        <taxon>Mesocestoididae</taxon>
        <taxon>Mesocestoides</taxon>
    </lineage>
</organism>
<dbReference type="PROSITE" id="PS50867">
    <property type="entry name" value="PRE_SET"/>
    <property type="match status" value="1"/>
</dbReference>
<evidence type="ECO:0000259" key="3">
    <source>
        <dbReference type="PROSITE" id="PS50867"/>
    </source>
</evidence>
<dbReference type="WBParaSite" id="MCU_012780-RA">
    <property type="protein sequence ID" value="MCU_012780-RA"/>
    <property type="gene ID" value="MCU_012780"/>
</dbReference>
<feature type="domain" description="Pre-SET" evidence="3">
    <location>
        <begin position="17"/>
        <end position="85"/>
    </location>
</feature>
<evidence type="ECO:0000256" key="1">
    <source>
        <dbReference type="ARBA" id="ARBA00022603"/>
    </source>
</evidence>
<accession>A0A5K3FXX8</accession>
<dbReference type="AlphaFoldDB" id="A0A5K3FXX8"/>
<dbReference type="GO" id="GO:0032259">
    <property type="term" value="P:methylation"/>
    <property type="evidence" value="ECO:0007669"/>
    <property type="project" value="UniProtKB-KW"/>
</dbReference>
<dbReference type="InterPro" id="IPR007728">
    <property type="entry name" value="Pre-SET_dom"/>
</dbReference>
<sequence>MPYGQSVQTELLNSPNPGCNCEGICDDPGVCACLIRSLGCNYDPTDNSLLQLKPRQPVIFRPVYECNSRCSCRKETCCNRVVQSRCHDPSALIPIDAGDKGR</sequence>
<keyword evidence="2" id="KW-0949">S-adenosyl-L-methionine</keyword>
<dbReference type="GO" id="GO:0008270">
    <property type="term" value="F:zinc ion binding"/>
    <property type="evidence" value="ECO:0007669"/>
    <property type="project" value="InterPro"/>
</dbReference>
<evidence type="ECO:0000256" key="2">
    <source>
        <dbReference type="ARBA" id="ARBA00022691"/>
    </source>
</evidence>
<dbReference type="GO" id="GO:0005634">
    <property type="term" value="C:nucleus"/>
    <property type="evidence" value="ECO:0007669"/>
    <property type="project" value="InterPro"/>
</dbReference>
<proteinExistence type="predicted"/>
<keyword evidence="1" id="KW-0808">Transferase</keyword>
<dbReference type="Gene3D" id="2.170.270.10">
    <property type="entry name" value="SET domain"/>
    <property type="match status" value="1"/>
</dbReference>
<dbReference type="Pfam" id="PF05033">
    <property type="entry name" value="Pre-SET"/>
    <property type="match status" value="1"/>
</dbReference>
<dbReference type="SUPFAM" id="SSF82199">
    <property type="entry name" value="SET domain"/>
    <property type="match status" value="1"/>
</dbReference>
<name>A0A5K3FXX8_MESCO</name>
<dbReference type="InterPro" id="IPR046341">
    <property type="entry name" value="SET_dom_sf"/>
</dbReference>
<keyword evidence="1" id="KW-0489">Methyltransferase</keyword>
<protein>
    <submittedName>
        <fullName evidence="4">Pre-SET domain-containing protein</fullName>
    </submittedName>
</protein>
<dbReference type="GO" id="GO:0042054">
    <property type="term" value="F:histone methyltransferase activity"/>
    <property type="evidence" value="ECO:0007669"/>
    <property type="project" value="InterPro"/>
</dbReference>
<evidence type="ECO:0000313" key="4">
    <source>
        <dbReference type="WBParaSite" id="MCU_012780-RA"/>
    </source>
</evidence>